<keyword evidence="2" id="KW-0808">Transferase</keyword>
<dbReference type="InterPro" id="IPR029063">
    <property type="entry name" value="SAM-dependent_MTases_sf"/>
</dbReference>
<gene>
    <name evidence="2" type="ORF">LGQ90_06730</name>
</gene>
<evidence type="ECO:0000259" key="1">
    <source>
        <dbReference type="Pfam" id="PF13847"/>
    </source>
</evidence>
<dbReference type="EMBL" id="JAJBZG010000002">
    <property type="protein sequence ID" value="MCB7480955.1"/>
    <property type="molecule type" value="Genomic_DNA"/>
</dbReference>
<dbReference type="CDD" id="cd02440">
    <property type="entry name" value="AdoMet_MTases"/>
    <property type="match status" value="1"/>
</dbReference>
<dbReference type="AlphaFoldDB" id="A0A9X1LIE0"/>
<dbReference type="PANTHER" id="PTHR43861">
    <property type="entry name" value="TRANS-ACONITATE 2-METHYLTRANSFERASE-RELATED"/>
    <property type="match status" value="1"/>
</dbReference>
<evidence type="ECO:0000313" key="2">
    <source>
        <dbReference type="EMBL" id="MCB7480955.1"/>
    </source>
</evidence>
<keyword evidence="3" id="KW-1185">Reference proteome</keyword>
<organism evidence="2 3">
    <name type="scientific">Christiangramia sediminis</name>
    <dbReference type="NCBI Taxonomy" id="2881336"/>
    <lineage>
        <taxon>Bacteria</taxon>
        <taxon>Pseudomonadati</taxon>
        <taxon>Bacteroidota</taxon>
        <taxon>Flavobacteriia</taxon>
        <taxon>Flavobacteriales</taxon>
        <taxon>Flavobacteriaceae</taxon>
        <taxon>Christiangramia</taxon>
    </lineage>
</organism>
<feature type="domain" description="Methyltransferase" evidence="1">
    <location>
        <begin position="61"/>
        <end position="177"/>
    </location>
</feature>
<dbReference type="Gene3D" id="3.40.50.150">
    <property type="entry name" value="Vaccinia Virus protein VP39"/>
    <property type="match status" value="1"/>
</dbReference>
<dbReference type="Proteomes" id="UP001139414">
    <property type="component" value="Unassembled WGS sequence"/>
</dbReference>
<comment type="caution">
    <text evidence="2">The sequence shown here is derived from an EMBL/GenBank/DDBJ whole genome shotgun (WGS) entry which is preliminary data.</text>
</comment>
<dbReference type="RefSeq" id="WP_229339450.1">
    <property type="nucleotide sequence ID" value="NZ_JAJBZG010000002.1"/>
</dbReference>
<dbReference type="GO" id="GO:0008168">
    <property type="term" value="F:methyltransferase activity"/>
    <property type="evidence" value="ECO:0007669"/>
    <property type="project" value="UniProtKB-KW"/>
</dbReference>
<dbReference type="GO" id="GO:0032259">
    <property type="term" value="P:methylation"/>
    <property type="evidence" value="ECO:0007669"/>
    <property type="project" value="UniProtKB-KW"/>
</dbReference>
<proteinExistence type="predicted"/>
<sequence length="234" mass="26996">MDKNKDIFGIALKAFYEENDKTAINVHSPDFDDDIIPVEYLFRDFEEMPKVEQTALKRCKGKVLDVGCGAGSHALYLQKNKDLQIHAIDTSQGAVEIAKKRGVESVTHQDFFHIENEKFDTILMLMNGSGIIEKLENLENFFQHSKSLLNEGGKILMDSSDLIYLYEDEIIDPDKYYGEFEYSVSYKEFKADSFNWLYIDPELLMKYAEANGFQCEILEEGENHDYLAALRLKQ</sequence>
<name>A0A9X1LIE0_9FLAO</name>
<protein>
    <submittedName>
        <fullName evidence="2">Class I SAM-dependent methyltransferase</fullName>
    </submittedName>
</protein>
<keyword evidence="2" id="KW-0489">Methyltransferase</keyword>
<evidence type="ECO:0000313" key="3">
    <source>
        <dbReference type="Proteomes" id="UP001139414"/>
    </source>
</evidence>
<dbReference type="SUPFAM" id="SSF53335">
    <property type="entry name" value="S-adenosyl-L-methionine-dependent methyltransferases"/>
    <property type="match status" value="1"/>
</dbReference>
<dbReference type="Pfam" id="PF13847">
    <property type="entry name" value="Methyltransf_31"/>
    <property type="match status" value="1"/>
</dbReference>
<reference evidence="2" key="1">
    <citation type="submission" date="2021-10" db="EMBL/GenBank/DDBJ databases">
        <title>Gramella sp. ASW11-100T, isolated from marine sediment.</title>
        <authorList>
            <person name="Xia C."/>
        </authorList>
    </citation>
    <scope>NUCLEOTIDE SEQUENCE</scope>
    <source>
        <strain evidence="2">ASW11-100</strain>
    </source>
</reference>
<dbReference type="PANTHER" id="PTHR43861:SF6">
    <property type="entry name" value="METHYLTRANSFERASE TYPE 11"/>
    <property type="match status" value="1"/>
</dbReference>
<dbReference type="InterPro" id="IPR025714">
    <property type="entry name" value="Methyltranfer_dom"/>
</dbReference>
<accession>A0A9X1LIE0</accession>